<keyword evidence="1 6" id="KW-0963">Cytoplasm</keyword>
<keyword evidence="5 6" id="KW-0819">tRNA processing</keyword>
<keyword evidence="10" id="KW-1185">Reference proteome</keyword>
<feature type="binding site" evidence="6 7">
    <location>
        <position position="120"/>
    </location>
    <ligand>
        <name>S-adenosyl-L-methionine</name>
        <dbReference type="ChEBI" id="CHEBI:59789"/>
    </ligand>
</feature>
<name>A0A5S4ZTZ5_9FIRM</name>
<dbReference type="GO" id="GO:0042802">
    <property type="term" value="F:identical protein binding"/>
    <property type="evidence" value="ECO:0007669"/>
    <property type="project" value="UniProtKB-ARBA"/>
</dbReference>
<dbReference type="InterPro" id="IPR001537">
    <property type="entry name" value="SpoU_MeTrfase"/>
</dbReference>
<feature type="binding site" evidence="6 7">
    <location>
        <position position="99"/>
    </location>
    <ligand>
        <name>S-adenosyl-L-methionine</name>
        <dbReference type="ChEBI" id="CHEBI:59789"/>
    </ligand>
</feature>
<dbReference type="NCBIfam" id="TIGR00185">
    <property type="entry name" value="tRNA_yibK_trmL"/>
    <property type="match status" value="1"/>
</dbReference>
<dbReference type="Gene3D" id="3.40.1280.10">
    <property type="match status" value="1"/>
</dbReference>
<comment type="similarity">
    <text evidence="6">Belongs to the class IV-like SAM-binding methyltransferase superfamily. RNA methyltransferase TrmH family. TrmL subfamily.</text>
</comment>
<comment type="catalytic activity">
    <reaction evidence="6">
        <text>5-carboxymethylaminomethyluridine(34) in tRNA(Leu) + S-adenosyl-L-methionine = 5-carboxymethylaminomethyl-2'-O-methyluridine(34) in tRNA(Leu) + S-adenosyl-L-homocysteine + H(+)</text>
        <dbReference type="Rhea" id="RHEA:43088"/>
        <dbReference type="Rhea" id="RHEA-COMP:10333"/>
        <dbReference type="Rhea" id="RHEA-COMP:10334"/>
        <dbReference type="ChEBI" id="CHEBI:15378"/>
        <dbReference type="ChEBI" id="CHEBI:57856"/>
        <dbReference type="ChEBI" id="CHEBI:59789"/>
        <dbReference type="ChEBI" id="CHEBI:74508"/>
        <dbReference type="ChEBI" id="CHEBI:74511"/>
        <dbReference type="EC" id="2.1.1.207"/>
    </reaction>
</comment>
<dbReference type="CDD" id="cd18094">
    <property type="entry name" value="SpoU-like_TrmL"/>
    <property type="match status" value="1"/>
</dbReference>
<dbReference type="GO" id="GO:0141098">
    <property type="term" value="F:tRNA (cytidine(34)-2'-O)-methyltransferase activity"/>
    <property type="evidence" value="ECO:0007669"/>
    <property type="project" value="RHEA"/>
</dbReference>
<evidence type="ECO:0000256" key="7">
    <source>
        <dbReference type="PIRSR" id="PIRSR029256-1"/>
    </source>
</evidence>
<proteinExistence type="inferred from homology"/>
<evidence type="ECO:0000313" key="10">
    <source>
        <dbReference type="Proteomes" id="UP000323166"/>
    </source>
</evidence>
<reference evidence="9 10" key="1">
    <citation type="submission" date="2019-07" db="EMBL/GenBank/DDBJ databases">
        <title>Genomic Encyclopedia of Type Strains, Phase I: the one thousand microbial genomes (KMG-I) project.</title>
        <authorList>
            <person name="Kyrpides N."/>
        </authorList>
    </citation>
    <scope>NUCLEOTIDE SEQUENCE [LARGE SCALE GENOMIC DNA]</scope>
    <source>
        <strain evidence="9 10">DSM 6562</strain>
    </source>
</reference>
<accession>A0A5S4ZTZ5</accession>
<evidence type="ECO:0000259" key="8">
    <source>
        <dbReference type="Pfam" id="PF00588"/>
    </source>
</evidence>
<comment type="caution">
    <text evidence="9">The sequence shown here is derived from an EMBL/GenBank/DDBJ whole genome shotgun (WGS) entry which is preliminary data.</text>
</comment>
<dbReference type="FunFam" id="3.40.1280.10:FF:000002">
    <property type="entry name" value="Peptidylprolyl isomerase"/>
    <property type="match status" value="1"/>
</dbReference>
<protein>
    <recommendedName>
        <fullName evidence="6">Putative tRNA (cytidine(34)-2'-O)-methyltransferase</fullName>
        <ecNumber evidence="6">2.1.1.207</ecNumber>
    </recommendedName>
    <alternativeName>
        <fullName evidence="6">tRNA (cytidine/uridine-2'-O-)-methyltransferase</fullName>
    </alternativeName>
</protein>
<feature type="domain" description="tRNA/rRNA methyltransferase SpoU type" evidence="8">
    <location>
        <begin position="2"/>
        <end position="140"/>
    </location>
</feature>
<evidence type="ECO:0000256" key="2">
    <source>
        <dbReference type="ARBA" id="ARBA00022603"/>
    </source>
</evidence>
<feature type="binding site" evidence="6 7">
    <location>
        <position position="128"/>
    </location>
    <ligand>
        <name>S-adenosyl-L-methionine</name>
        <dbReference type="ChEBI" id="CHEBI:59789"/>
    </ligand>
</feature>
<evidence type="ECO:0000256" key="1">
    <source>
        <dbReference type="ARBA" id="ARBA00022490"/>
    </source>
</evidence>
<dbReference type="SUPFAM" id="SSF75217">
    <property type="entry name" value="alpha/beta knot"/>
    <property type="match status" value="1"/>
</dbReference>
<dbReference type="InterPro" id="IPR029026">
    <property type="entry name" value="tRNA_m1G_MTases_N"/>
</dbReference>
<organism evidence="9 10">
    <name type="scientific">Desulfallas thermosapovorans DSM 6562</name>
    <dbReference type="NCBI Taxonomy" id="1121431"/>
    <lineage>
        <taxon>Bacteria</taxon>
        <taxon>Bacillati</taxon>
        <taxon>Bacillota</taxon>
        <taxon>Clostridia</taxon>
        <taxon>Eubacteriales</taxon>
        <taxon>Desulfallaceae</taxon>
        <taxon>Desulfallas</taxon>
    </lineage>
</organism>
<keyword evidence="2 6" id="KW-0489">Methyltransferase</keyword>
<evidence type="ECO:0000256" key="6">
    <source>
        <dbReference type="HAMAP-Rule" id="MF_01885"/>
    </source>
</evidence>
<dbReference type="PANTHER" id="PTHR42971:SF1">
    <property type="entry name" value="TRNA (CYTIDINE(34)-2'-O)-METHYLTRANSFERASE"/>
    <property type="match status" value="1"/>
</dbReference>
<dbReference type="EMBL" id="VNHM01000005">
    <property type="protein sequence ID" value="TYO96247.1"/>
    <property type="molecule type" value="Genomic_DNA"/>
</dbReference>
<evidence type="ECO:0000256" key="5">
    <source>
        <dbReference type="ARBA" id="ARBA00022694"/>
    </source>
</evidence>
<comment type="caution">
    <text evidence="6">Lacks conserved residue(s) required for the propagation of feature annotation.</text>
</comment>
<evidence type="ECO:0000256" key="4">
    <source>
        <dbReference type="ARBA" id="ARBA00022691"/>
    </source>
</evidence>
<keyword evidence="4 6" id="KW-0949">S-adenosyl-L-methionine</keyword>
<evidence type="ECO:0000256" key="3">
    <source>
        <dbReference type="ARBA" id="ARBA00022679"/>
    </source>
</evidence>
<dbReference type="Proteomes" id="UP000323166">
    <property type="component" value="Unassembled WGS sequence"/>
</dbReference>
<dbReference type="AlphaFoldDB" id="A0A5S4ZTZ5"/>
<gene>
    <name evidence="9" type="ORF">LX24_01204</name>
</gene>
<sequence length="160" mass="17951">MHLVLVEPEIPANTGNVARTCAVTGAQLHLVKPLGFSVDDKHLKRAGLDYWHLLTIHYHDSFEDFLKAYPGCRFHLATTRAGQVYTNVHYGPDDFLVFGKETSGLPEDIIRRFWDKCIRIPMISQARSLNLSNSVAIVLFEALRQNGFPGLKQTANAPGY</sequence>
<dbReference type="EC" id="2.1.1.207" evidence="6"/>
<keyword evidence="3 6" id="KW-0808">Transferase</keyword>
<dbReference type="GO" id="GO:0003723">
    <property type="term" value="F:RNA binding"/>
    <property type="evidence" value="ECO:0007669"/>
    <property type="project" value="InterPro"/>
</dbReference>
<comment type="subcellular location">
    <subcellularLocation>
        <location evidence="6">Cytoplasm</location>
    </subcellularLocation>
</comment>
<comment type="catalytic activity">
    <reaction evidence="6">
        <text>cytidine(34) in tRNA + S-adenosyl-L-methionine = 2'-O-methylcytidine(34) in tRNA + S-adenosyl-L-homocysteine + H(+)</text>
        <dbReference type="Rhea" id="RHEA:43084"/>
        <dbReference type="Rhea" id="RHEA-COMP:10331"/>
        <dbReference type="Rhea" id="RHEA-COMP:10332"/>
        <dbReference type="ChEBI" id="CHEBI:15378"/>
        <dbReference type="ChEBI" id="CHEBI:57856"/>
        <dbReference type="ChEBI" id="CHEBI:59789"/>
        <dbReference type="ChEBI" id="CHEBI:74495"/>
        <dbReference type="ChEBI" id="CHEBI:82748"/>
        <dbReference type="EC" id="2.1.1.207"/>
    </reaction>
</comment>
<dbReference type="PIRSF" id="PIRSF029256">
    <property type="entry name" value="SpoU_TrmH_prd"/>
    <property type="match status" value="1"/>
</dbReference>
<dbReference type="InterPro" id="IPR016914">
    <property type="entry name" value="TrmL"/>
</dbReference>
<dbReference type="Pfam" id="PF00588">
    <property type="entry name" value="SpoU_methylase"/>
    <property type="match status" value="1"/>
</dbReference>
<dbReference type="InterPro" id="IPR029028">
    <property type="entry name" value="Alpha/beta_knot_MTases"/>
</dbReference>
<comment type="function">
    <text evidence="6">Could methylate the ribose at the nucleotide 34 wobble position in tRNA.</text>
</comment>
<dbReference type="GO" id="GO:0005737">
    <property type="term" value="C:cytoplasm"/>
    <property type="evidence" value="ECO:0007669"/>
    <property type="project" value="UniProtKB-SubCell"/>
</dbReference>
<dbReference type="PANTHER" id="PTHR42971">
    <property type="entry name" value="TRNA (CYTIDINE(34)-2'-O)-METHYLTRANSFERASE"/>
    <property type="match status" value="1"/>
</dbReference>
<dbReference type="GO" id="GO:0002130">
    <property type="term" value="P:wobble position ribose methylation"/>
    <property type="evidence" value="ECO:0007669"/>
    <property type="project" value="TreeGrafter"/>
</dbReference>
<dbReference type="HAMAP" id="MF_01885">
    <property type="entry name" value="tRNA_methyltr_TrmL"/>
    <property type="match status" value="1"/>
</dbReference>
<dbReference type="RefSeq" id="WP_166511225.1">
    <property type="nucleotide sequence ID" value="NZ_VNHM01000005.1"/>
</dbReference>
<evidence type="ECO:0000313" key="9">
    <source>
        <dbReference type="EMBL" id="TYO96247.1"/>
    </source>
</evidence>
<dbReference type="GO" id="GO:0141102">
    <property type="term" value="F:tRNA (5-carboxymethylaminomethyluridine(34)-2'-O)-methyltransferase activity"/>
    <property type="evidence" value="ECO:0007669"/>
    <property type="project" value="RHEA"/>
</dbReference>